<reference evidence="2" key="1">
    <citation type="submission" date="2021-05" db="EMBL/GenBank/DDBJ databases">
        <title>Diversity, taxonomy and evolution of archaeal viruses of the class Caudoviricetes.</title>
        <authorList>
            <person name="Liu Y."/>
            <person name="Demina T.A."/>
            <person name="Roux S."/>
            <person name="Aiewsakun P."/>
            <person name="Kazlauskas D."/>
            <person name="Simmonds P."/>
            <person name="Prangishvili D."/>
            <person name="Oksanen H.M."/>
            <person name="Krupovic M."/>
        </authorList>
    </citation>
    <scope>NUCLEOTIDE SEQUENCE</scope>
    <source>
        <strain evidence="2">HATV-3/30</strain>
    </source>
</reference>
<accession>A0AAE8Y0S2</accession>
<gene>
    <name evidence="2" type="ORF">HATV-3_gp9</name>
</gene>
<evidence type="ECO:0000256" key="1">
    <source>
        <dbReference type="SAM" id="MobiDB-lite"/>
    </source>
</evidence>
<evidence type="ECO:0000313" key="3">
    <source>
        <dbReference type="Proteomes" id="UP000827845"/>
    </source>
</evidence>
<proteinExistence type="predicted"/>
<dbReference type="Proteomes" id="UP000827845">
    <property type="component" value="Segment"/>
</dbReference>
<evidence type="ECO:0000313" key="2">
    <source>
        <dbReference type="EMBL" id="UBF23359.1"/>
    </source>
</evidence>
<feature type="region of interest" description="Disordered" evidence="1">
    <location>
        <begin position="1"/>
        <end position="32"/>
    </location>
</feature>
<name>A0AAE8Y0S2_9CAUD</name>
<sequence>MSILNDENTTTDTGVASGNQTDTVAVNSSDNADNVTCFVRESGGGDPGDITVVAERYSELEDEWMELRRNSLTSTGNERSVTDEAVPSKMRYSVINDTASSQDYDISVVSH</sequence>
<protein>
    <submittedName>
        <fullName evidence="2">Uncharacterized protein</fullName>
    </submittedName>
</protein>
<organism evidence="2 3">
    <name type="scientific">Haloarcula tailed virus 3</name>
    <dbReference type="NCBI Taxonomy" id="2877990"/>
    <lineage>
        <taxon>Viruses</taxon>
        <taxon>Duplodnaviria</taxon>
        <taxon>Heunggongvirae</taxon>
        <taxon>Uroviricota</taxon>
        <taxon>Caudoviricetes</taxon>
        <taxon>Kirjokansivirales</taxon>
        <taxon>Pyrstoviridae</taxon>
        <taxon>Hatrivirus</taxon>
        <taxon>Hatrivirus caudatum</taxon>
        <taxon>Hatrivirus HATV3</taxon>
    </lineage>
</organism>
<dbReference type="EMBL" id="MZ334527">
    <property type="protein sequence ID" value="UBF23359.1"/>
    <property type="molecule type" value="Genomic_DNA"/>
</dbReference>
<keyword evidence="3" id="KW-1185">Reference proteome</keyword>